<keyword evidence="2 4" id="KW-0378">Hydrolase</keyword>
<evidence type="ECO:0000256" key="3">
    <source>
        <dbReference type="ARBA" id="ARBA00048707"/>
    </source>
</evidence>
<dbReference type="SUPFAM" id="SSF102462">
    <property type="entry name" value="Peptidyl-tRNA hydrolase II"/>
    <property type="match status" value="1"/>
</dbReference>
<sequence length="224" mass="24718">MSEQIPDDHDIPWAMQLVVHRDRQSPARQVDVAEAAARAVVGLLADPRSAPNGPWYPAVKYWRDARIRKLVRRADGKRWADVQELPGVTVTQAGAGESGDAAVRAFVPGRVKPLPKELNKLQVSGTSFPDDGVSHSNDAMVTVEVRPGLEMTSGKLAAQCAHAAQLAWETMSDADQERWREDEFRVRVDHPSQDEWAAVTRPVAVIDAGLTELDGPTETTRAWW</sequence>
<reference evidence="5" key="1">
    <citation type="journal article" date="2019" name="Int. J. Syst. Evol. Microbiol.">
        <title>The Global Catalogue of Microorganisms (GCM) 10K type strain sequencing project: providing services to taxonomists for standard genome sequencing and annotation.</title>
        <authorList>
            <consortium name="The Broad Institute Genomics Platform"/>
            <consortium name="The Broad Institute Genome Sequencing Center for Infectious Disease"/>
            <person name="Wu L."/>
            <person name="Ma J."/>
        </authorList>
    </citation>
    <scope>NUCLEOTIDE SEQUENCE [LARGE SCALE GENOMIC DNA]</scope>
    <source>
        <strain evidence="5">JCM 18958</strain>
    </source>
</reference>
<dbReference type="EC" id="3.1.1.29" evidence="1"/>
<evidence type="ECO:0000313" key="4">
    <source>
        <dbReference type="EMBL" id="GAA4688179.1"/>
    </source>
</evidence>
<dbReference type="InterPro" id="IPR002833">
    <property type="entry name" value="PTH2"/>
</dbReference>
<keyword evidence="5" id="KW-1185">Reference proteome</keyword>
<comment type="caution">
    <text evidence="4">The sequence shown here is derived from an EMBL/GenBank/DDBJ whole genome shotgun (WGS) entry which is preliminary data.</text>
</comment>
<dbReference type="EMBL" id="BAABLN010000001">
    <property type="protein sequence ID" value="GAA4688179.1"/>
    <property type="molecule type" value="Genomic_DNA"/>
</dbReference>
<name>A0ABP8WFM4_9MICC</name>
<comment type="catalytic activity">
    <reaction evidence="3">
        <text>an N-acyl-L-alpha-aminoacyl-tRNA + H2O = an N-acyl-L-amino acid + a tRNA + H(+)</text>
        <dbReference type="Rhea" id="RHEA:54448"/>
        <dbReference type="Rhea" id="RHEA-COMP:10123"/>
        <dbReference type="Rhea" id="RHEA-COMP:13883"/>
        <dbReference type="ChEBI" id="CHEBI:15377"/>
        <dbReference type="ChEBI" id="CHEBI:15378"/>
        <dbReference type="ChEBI" id="CHEBI:59874"/>
        <dbReference type="ChEBI" id="CHEBI:78442"/>
        <dbReference type="ChEBI" id="CHEBI:138191"/>
        <dbReference type="EC" id="3.1.1.29"/>
    </reaction>
</comment>
<dbReference type="InterPro" id="IPR023476">
    <property type="entry name" value="Pep_tRNA_hydro_II_dom_sf"/>
</dbReference>
<organism evidence="4 5">
    <name type="scientific">Kocuria gwangalliensis</name>
    <dbReference type="NCBI Taxonomy" id="501592"/>
    <lineage>
        <taxon>Bacteria</taxon>
        <taxon>Bacillati</taxon>
        <taxon>Actinomycetota</taxon>
        <taxon>Actinomycetes</taxon>
        <taxon>Micrococcales</taxon>
        <taxon>Micrococcaceae</taxon>
        <taxon>Kocuria</taxon>
    </lineage>
</organism>
<dbReference type="RefSeq" id="WP_345310214.1">
    <property type="nucleotide sequence ID" value="NZ_BAABLN010000001.1"/>
</dbReference>
<accession>A0ABP8WFM4</accession>
<evidence type="ECO:0000313" key="5">
    <source>
        <dbReference type="Proteomes" id="UP001501446"/>
    </source>
</evidence>
<gene>
    <name evidence="4" type="ORF">GCM10025781_01040</name>
</gene>
<dbReference type="Proteomes" id="UP001501446">
    <property type="component" value="Unassembled WGS sequence"/>
</dbReference>
<dbReference type="Pfam" id="PF01981">
    <property type="entry name" value="PTH2"/>
    <property type="match status" value="1"/>
</dbReference>
<protein>
    <recommendedName>
        <fullName evidence="1">peptidyl-tRNA hydrolase</fullName>
        <ecNumber evidence="1">3.1.1.29</ecNumber>
    </recommendedName>
</protein>
<evidence type="ECO:0000256" key="2">
    <source>
        <dbReference type="ARBA" id="ARBA00022801"/>
    </source>
</evidence>
<dbReference type="Gene3D" id="3.40.1490.10">
    <property type="entry name" value="Bit1"/>
    <property type="match status" value="1"/>
</dbReference>
<proteinExistence type="predicted"/>
<dbReference type="GO" id="GO:0016787">
    <property type="term" value="F:hydrolase activity"/>
    <property type="evidence" value="ECO:0007669"/>
    <property type="project" value="UniProtKB-KW"/>
</dbReference>
<evidence type="ECO:0000256" key="1">
    <source>
        <dbReference type="ARBA" id="ARBA00013260"/>
    </source>
</evidence>